<proteinExistence type="predicted"/>
<evidence type="ECO:0000313" key="12">
    <source>
        <dbReference type="Proteomes" id="UP000440367"/>
    </source>
</evidence>
<evidence type="ECO:0000313" key="4">
    <source>
        <dbReference type="EMBL" id="KAE9139885.1"/>
    </source>
</evidence>
<dbReference type="Proteomes" id="UP000441208">
    <property type="component" value="Unassembled WGS sequence"/>
</dbReference>
<dbReference type="EMBL" id="QXGF01000001">
    <property type="protein sequence ID" value="KAE8950447.1"/>
    <property type="molecule type" value="Genomic_DNA"/>
</dbReference>
<dbReference type="EMBL" id="QXFX01000008">
    <property type="protein sequence ID" value="KAE9139885.1"/>
    <property type="molecule type" value="Genomic_DNA"/>
</dbReference>
<evidence type="ECO:0000313" key="7">
    <source>
        <dbReference type="EMBL" id="KAE9255863.1"/>
    </source>
</evidence>
<evidence type="ECO:0000313" key="2">
    <source>
        <dbReference type="EMBL" id="KAE8950447.1"/>
    </source>
</evidence>
<comment type="caution">
    <text evidence="6">The sequence shown here is derived from an EMBL/GenBank/DDBJ whole genome shotgun (WGS) entry which is preliminary data.</text>
</comment>
<evidence type="ECO:0000313" key="17">
    <source>
        <dbReference type="Proteomes" id="UP000488956"/>
    </source>
</evidence>
<dbReference type="Proteomes" id="UP000460718">
    <property type="component" value="Unassembled WGS sequence"/>
</dbReference>
<dbReference type="EMBL" id="QXGC01000007">
    <property type="protein sequence ID" value="KAE9255863.1"/>
    <property type="molecule type" value="Genomic_DNA"/>
</dbReference>
<accession>A0A6A3UXV2</accession>
<evidence type="ECO:0000313" key="11">
    <source>
        <dbReference type="Proteomes" id="UP000437068"/>
    </source>
</evidence>
<dbReference type="EMBL" id="QXFW01000006">
    <property type="protein sequence ID" value="KAE9031089.1"/>
    <property type="molecule type" value="Genomic_DNA"/>
</dbReference>
<evidence type="ECO:0000313" key="5">
    <source>
        <dbReference type="EMBL" id="KAE9141583.1"/>
    </source>
</evidence>
<dbReference type="EMBL" id="QXGA01000001">
    <property type="protein sequence ID" value="KAE9156068.1"/>
    <property type="molecule type" value="Genomic_DNA"/>
</dbReference>
<protein>
    <submittedName>
        <fullName evidence="6">Uncharacterized protein</fullName>
    </submittedName>
</protein>
<dbReference type="EMBL" id="QXGD01000011">
    <property type="protein sequence ID" value="KAE9257972.1"/>
    <property type="molecule type" value="Genomic_DNA"/>
</dbReference>
<evidence type="ECO:0000313" key="14">
    <source>
        <dbReference type="Proteomes" id="UP000441208"/>
    </source>
</evidence>
<dbReference type="EMBL" id="QXFZ01000002">
    <property type="protein sequence ID" value="KAE9141583.1"/>
    <property type="molecule type" value="Genomic_DNA"/>
</dbReference>
<evidence type="ECO:0000313" key="6">
    <source>
        <dbReference type="EMBL" id="KAE9156068.1"/>
    </source>
</evidence>
<dbReference type="Proteomes" id="UP000437068">
    <property type="component" value="Unassembled WGS sequence"/>
</dbReference>
<sequence>MYTPSLAASCIRCCSNFLLVSLGVSINKVQLSKCFIIRSYNRRRVGLSGLNCSPVIMAYAGPAKASINDCGSSKSVGSLCSRLPNTGRRTPVGIGRPKSSGTPASSSSSLWTLHSSVPSCSVAQTGVSVLVALASECSS</sequence>
<dbReference type="Proteomes" id="UP000440732">
    <property type="component" value="Unassembled WGS sequence"/>
</dbReference>
<gene>
    <name evidence="9" type="ORF">PF001_g41</name>
    <name evidence="8" type="ORF">PF002_g524</name>
    <name evidence="7" type="ORF">PF004_g397</name>
    <name evidence="6" type="ORF">PF006_g25</name>
    <name evidence="5" type="ORF">PF007_g109</name>
    <name evidence="2" type="ORF">PF009_g24</name>
    <name evidence="4" type="ORF">PF010_g433</name>
    <name evidence="3" type="ORF">PF011_g312</name>
</gene>
<evidence type="ECO:0000313" key="3">
    <source>
        <dbReference type="EMBL" id="KAE9031089.1"/>
    </source>
</evidence>
<reference evidence="10 11" key="1">
    <citation type="submission" date="2018-08" db="EMBL/GenBank/DDBJ databases">
        <title>Genomic investigation of the strawberry pathogen Phytophthora fragariae indicates pathogenicity is determined by transcriptional variation in three key races.</title>
        <authorList>
            <person name="Adams T.M."/>
            <person name="Armitage A.D."/>
            <person name="Sobczyk M.K."/>
            <person name="Bates H.J."/>
            <person name="Dunwell J.M."/>
            <person name="Nellist C.F."/>
            <person name="Harrison R.J."/>
        </authorList>
    </citation>
    <scope>NUCLEOTIDE SEQUENCE [LARGE SCALE GENOMIC DNA]</scope>
    <source>
        <strain evidence="9 11">A4</strain>
        <strain evidence="8 12">BC-1</strain>
        <strain evidence="7 16">BC-23</strain>
        <strain evidence="6 13">NOV-5</strain>
        <strain evidence="5 14">NOV-71</strain>
        <strain evidence="2 10">NOV-9</strain>
        <strain evidence="4 17">ONT-3</strain>
        <strain evidence="3 15">SCRP245</strain>
    </source>
</reference>
<evidence type="ECO:0000313" key="13">
    <source>
        <dbReference type="Proteomes" id="UP000440732"/>
    </source>
</evidence>
<dbReference type="Proteomes" id="UP000429523">
    <property type="component" value="Unassembled WGS sequence"/>
</dbReference>
<dbReference type="Proteomes" id="UP000488956">
    <property type="component" value="Unassembled WGS sequence"/>
</dbReference>
<name>A0A6A3UXV2_9STRA</name>
<dbReference type="Proteomes" id="UP000476176">
    <property type="component" value="Unassembled WGS sequence"/>
</dbReference>
<evidence type="ECO:0000256" key="1">
    <source>
        <dbReference type="SAM" id="MobiDB-lite"/>
    </source>
</evidence>
<evidence type="ECO:0000313" key="10">
    <source>
        <dbReference type="Proteomes" id="UP000429523"/>
    </source>
</evidence>
<feature type="region of interest" description="Disordered" evidence="1">
    <location>
        <begin position="81"/>
        <end position="106"/>
    </location>
</feature>
<evidence type="ECO:0000313" key="8">
    <source>
        <dbReference type="EMBL" id="KAE9257972.1"/>
    </source>
</evidence>
<evidence type="ECO:0000313" key="16">
    <source>
        <dbReference type="Proteomes" id="UP000476176"/>
    </source>
</evidence>
<evidence type="ECO:0000313" key="9">
    <source>
        <dbReference type="EMBL" id="KAE9331085.1"/>
    </source>
</evidence>
<dbReference type="EMBL" id="QXGE01000001">
    <property type="protein sequence ID" value="KAE9331085.1"/>
    <property type="molecule type" value="Genomic_DNA"/>
</dbReference>
<organism evidence="6 13">
    <name type="scientific">Phytophthora fragariae</name>
    <dbReference type="NCBI Taxonomy" id="53985"/>
    <lineage>
        <taxon>Eukaryota</taxon>
        <taxon>Sar</taxon>
        <taxon>Stramenopiles</taxon>
        <taxon>Oomycota</taxon>
        <taxon>Peronosporomycetes</taxon>
        <taxon>Peronosporales</taxon>
        <taxon>Peronosporaceae</taxon>
        <taxon>Phytophthora</taxon>
    </lineage>
</organism>
<dbReference type="Proteomes" id="UP000440367">
    <property type="component" value="Unassembled WGS sequence"/>
</dbReference>
<evidence type="ECO:0000313" key="15">
    <source>
        <dbReference type="Proteomes" id="UP000460718"/>
    </source>
</evidence>
<dbReference type="AlphaFoldDB" id="A0A6A3UXV2"/>